<dbReference type="EMBL" id="JAGIZI010000009">
    <property type="protein sequence ID" value="MBP0683089.1"/>
    <property type="molecule type" value="Genomic_DNA"/>
</dbReference>
<dbReference type="GO" id="GO:0004601">
    <property type="term" value="F:peroxidase activity"/>
    <property type="evidence" value="ECO:0007669"/>
    <property type="project" value="UniProtKB-KW"/>
</dbReference>
<evidence type="ECO:0000313" key="5">
    <source>
        <dbReference type="EMBL" id="MBP0683089.1"/>
    </source>
</evidence>
<dbReference type="Proteomes" id="UP000671119">
    <property type="component" value="Unassembled WGS sequence"/>
</dbReference>
<sequence length="462" mass="49735">MAQAPHIHRTRYAKCGDMDIAYQVLGDGPTDLLVLPGPFVPIDSIDDEPSLYRFHRRLASFSRVIRLDHRGVGLSSRLAAITTLGPKFWAQDAIAVMDAVGCEQATIFAPSFHAMNGLVLAADYPERVRSLIVVNGSARPLWAPDYPVGAQVRRADPFLTVALEPDAVERGFDVLSIVAPTVAGDDVFRAWWDLAGNRAGPPSMARAVSKVIAEADVRDVLGHIEAPTLILHRVGSTYIPVGHGRYLAEHIAGSRLVELPGTDTLYWVGDTGPMLDEIEEFITGVRGGADAERMLATIMFTDIVGSTQHAAALGDDRWRDLLDNHDTIVCHEIQRFGGREVNTAGDGFVATFTSPSAAIACADDIVDAVAALGIEVRIGIHAGEVEVRDASHGTDVAGVAVHIGARVCALAGPSEVLVSSTVRDIVAGSRHRFAERGEQELKGVPGRWRLCVLMRDDATRTR</sequence>
<evidence type="ECO:0000259" key="1">
    <source>
        <dbReference type="PROSITE" id="PS50125"/>
    </source>
</evidence>
<keyword evidence="2" id="KW-0378">Hydrolase</keyword>
<dbReference type="Pfam" id="PF00211">
    <property type="entry name" value="Guanylate_cyc"/>
    <property type="match status" value="1"/>
</dbReference>
<dbReference type="GO" id="GO:0009190">
    <property type="term" value="P:cyclic nucleotide biosynthetic process"/>
    <property type="evidence" value="ECO:0007669"/>
    <property type="project" value="InterPro"/>
</dbReference>
<dbReference type="Gene3D" id="3.40.50.1820">
    <property type="entry name" value="alpha/beta hydrolase"/>
    <property type="match status" value="1"/>
</dbReference>
<organism evidence="2 6">
    <name type="scientific">Mycobacterium tuberculosis</name>
    <dbReference type="NCBI Taxonomy" id="1773"/>
    <lineage>
        <taxon>Bacteria</taxon>
        <taxon>Bacillati</taxon>
        <taxon>Actinomycetota</taxon>
        <taxon>Actinomycetes</taxon>
        <taxon>Mycobacteriales</taxon>
        <taxon>Mycobacteriaceae</taxon>
        <taxon>Mycobacterium</taxon>
        <taxon>Mycobacterium tuberculosis complex</taxon>
    </lineage>
</organism>
<dbReference type="PANTHER" id="PTHR43433">
    <property type="entry name" value="HYDROLASE, ALPHA/BETA FOLD FAMILY PROTEIN"/>
    <property type="match status" value="1"/>
</dbReference>
<evidence type="ECO:0000313" key="4">
    <source>
        <dbReference type="EMBL" id="COW18606.1"/>
    </source>
</evidence>
<reference evidence="5 9" key="2">
    <citation type="submission" date="2021-03" db="EMBL/GenBank/DDBJ databases">
        <title>Whole Genome Sequencing of Mycobacterium tuberculosis clinical isolates from Arunachal Pradesh, India.</title>
        <authorList>
            <person name="Singh S."/>
            <person name="Mudliar S.R."/>
            <person name="Kulsum U."/>
            <person name="Rufai S.B."/>
            <person name="Singh P.K."/>
            <person name="Umpo M."/>
            <person name="Nyori M."/>
        </authorList>
    </citation>
    <scope>NUCLEOTIDE SEQUENCE [LARGE SCALE GENOMIC DNA]</scope>
    <source>
        <strain evidence="5 9">OMICS/BPL/0142/20/SP</strain>
    </source>
</reference>
<dbReference type="PROSITE" id="PS50125">
    <property type="entry name" value="GUANYLATE_CYCLASE_2"/>
    <property type="match status" value="1"/>
</dbReference>
<reference evidence="6 7" key="1">
    <citation type="submission" date="2015-03" db="EMBL/GenBank/DDBJ databases">
        <authorList>
            <consortium name="Pathogen Informatics"/>
        </authorList>
    </citation>
    <scope>NUCLEOTIDE SEQUENCE [LARGE SCALE GENOMIC DNA]</scope>
    <source>
        <strain evidence="2 6">D00501624</strain>
        <strain evidence="4 8">G09801536</strain>
        <strain evidence="3 7">M09401471</strain>
    </source>
</reference>
<accession>A0A045JPX2</accession>
<evidence type="ECO:0000313" key="9">
    <source>
        <dbReference type="Proteomes" id="UP000671119"/>
    </source>
</evidence>
<dbReference type="CDD" id="cd07302">
    <property type="entry name" value="CHD"/>
    <property type="match status" value="1"/>
</dbReference>
<dbReference type="EMBL" id="CSAD01000588">
    <property type="protein sequence ID" value="COW18606.1"/>
    <property type="molecule type" value="Genomic_DNA"/>
</dbReference>
<dbReference type="SUPFAM" id="SSF53474">
    <property type="entry name" value="alpha/beta-Hydrolases"/>
    <property type="match status" value="1"/>
</dbReference>
<dbReference type="InterPro" id="IPR029058">
    <property type="entry name" value="AB_hydrolase_fold"/>
</dbReference>
<keyword evidence="2" id="KW-0560">Oxidoreductase</keyword>
<evidence type="ECO:0000313" key="3">
    <source>
        <dbReference type="EMBL" id="COV57701.1"/>
    </source>
</evidence>
<dbReference type="OMA" id="RMWSERS"/>
<dbReference type="Proteomes" id="UP000039217">
    <property type="component" value="Unassembled WGS sequence"/>
</dbReference>
<dbReference type="SMR" id="A0A045JPX2"/>
<protein>
    <submittedName>
        <fullName evidence="5">Adenylate/guanylate cyclase domain-containing protein</fullName>
    </submittedName>
    <submittedName>
        <fullName evidence="2">Lignin peroxidase</fullName>
        <ecNumber evidence="2">3.1.1.24</ecNumber>
    </submittedName>
</protein>
<dbReference type="InterPro" id="IPR029787">
    <property type="entry name" value="Nucleotide_cyclase"/>
</dbReference>
<dbReference type="AlphaFoldDB" id="A0A045JPX2"/>
<dbReference type="FunFam" id="3.30.70.1230:FF:000070">
    <property type="entry name" value="Probable lignin peroxidase lipJ"/>
    <property type="match status" value="1"/>
</dbReference>
<dbReference type="SMART" id="SM00044">
    <property type="entry name" value="CYCc"/>
    <property type="match status" value="1"/>
</dbReference>
<evidence type="ECO:0000313" key="8">
    <source>
        <dbReference type="Proteomes" id="UP000045842"/>
    </source>
</evidence>
<dbReference type="InterPro" id="IPR000073">
    <property type="entry name" value="AB_hydrolase_1"/>
</dbReference>
<gene>
    <name evidence="2" type="primary">lipJ</name>
    <name evidence="2" type="ORF">ERS007661_01196</name>
    <name evidence="4" type="ORF">ERS007679_03322</name>
    <name evidence="3" type="ORF">ERS007720_00501</name>
    <name evidence="5" type="ORF">J8J21_08130</name>
</gene>
<evidence type="ECO:0000313" key="7">
    <source>
        <dbReference type="Proteomes" id="UP000044938"/>
    </source>
</evidence>
<dbReference type="SUPFAM" id="SSF55073">
    <property type="entry name" value="Nucleotide cyclase"/>
    <property type="match status" value="1"/>
</dbReference>
<dbReference type="EMBL" id="CSAJ01000037">
    <property type="protein sequence ID" value="COV57701.1"/>
    <property type="molecule type" value="Genomic_DNA"/>
</dbReference>
<feature type="domain" description="Guanylate cyclase" evidence="1">
    <location>
        <begin position="297"/>
        <end position="408"/>
    </location>
</feature>
<dbReference type="GO" id="GO:0004016">
    <property type="term" value="F:adenylate cyclase activity"/>
    <property type="evidence" value="ECO:0007669"/>
    <property type="project" value="UniProtKB-ARBA"/>
</dbReference>
<dbReference type="GO" id="GO:0047570">
    <property type="term" value="F:3-oxoadipate enol-lactonase activity"/>
    <property type="evidence" value="ECO:0007669"/>
    <property type="project" value="UniProtKB-EC"/>
</dbReference>
<evidence type="ECO:0000313" key="2">
    <source>
        <dbReference type="EMBL" id="CNU80363.1"/>
    </source>
</evidence>
<dbReference type="Gene3D" id="3.30.70.1230">
    <property type="entry name" value="Nucleotide cyclase"/>
    <property type="match status" value="1"/>
</dbReference>
<dbReference type="PANTHER" id="PTHR43433:SF8">
    <property type="entry name" value="BIFUNCTIONAL LIPASE_ADENYLATE CYCLASE LIPJ"/>
    <property type="match status" value="1"/>
</dbReference>
<dbReference type="EC" id="3.1.1.24" evidence="2"/>
<dbReference type="InterPro" id="IPR050471">
    <property type="entry name" value="AB_hydrolase"/>
</dbReference>
<dbReference type="InterPro" id="IPR001054">
    <property type="entry name" value="A/G_cyclase"/>
</dbReference>
<proteinExistence type="predicted"/>
<dbReference type="Pfam" id="PF00561">
    <property type="entry name" value="Abhydrolase_1"/>
    <property type="match status" value="1"/>
</dbReference>
<dbReference type="Proteomes" id="UP000044938">
    <property type="component" value="Unassembled WGS sequence"/>
</dbReference>
<dbReference type="Proteomes" id="UP000045842">
    <property type="component" value="Unassembled WGS sequence"/>
</dbReference>
<dbReference type="RefSeq" id="WP_003409539.1">
    <property type="nucleotide sequence ID" value="NZ_AP017901.1"/>
</dbReference>
<keyword evidence="2" id="KW-0575">Peroxidase</keyword>
<name>A0A045JPX2_MYCTX</name>
<dbReference type="EMBL" id="CQQC01000308">
    <property type="protein sequence ID" value="CNU80363.1"/>
    <property type="molecule type" value="Genomic_DNA"/>
</dbReference>
<dbReference type="GeneID" id="45425871"/>
<dbReference type="FunFam" id="3.40.50.1820:FF:000432">
    <property type="entry name" value="Probable lignin peroxidase lipJ"/>
    <property type="match status" value="1"/>
</dbReference>
<dbReference type="GO" id="GO:0035556">
    <property type="term" value="P:intracellular signal transduction"/>
    <property type="evidence" value="ECO:0007669"/>
    <property type="project" value="InterPro"/>
</dbReference>
<evidence type="ECO:0000313" key="6">
    <source>
        <dbReference type="Proteomes" id="UP000039217"/>
    </source>
</evidence>